<dbReference type="Proteomes" id="UP000320801">
    <property type="component" value="Unassembled WGS sequence"/>
</dbReference>
<feature type="transmembrane region" description="Helical" evidence="1">
    <location>
        <begin position="49"/>
        <end position="71"/>
    </location>
</feature>
<comment type="caution">
    <text evidence="2">The sequence shown here is derived from an EMBL/GenBank/DDBJ whole genome shotgun (WGS) entry which is preliminary data.</text>
</comment>
<evidence type="ECO:0008006" key="4">
    <source>
        <dbReference type="Google" id="ProtNLM"/>
    </source>
</evidence>
<feature type="transmembrane region" description="Helical" evidence="1">
    <location>
        <begin position="12"/>
        <end position="37"/>
    </location>
</feature>
<feature type="transmembrane region" description="Helical" evidence="1">
    <location>
        <begin position="135"/>
        <end position="156"/>
    </location>
</feature>
<sequence>MNKQYFREGFKLSKTIHFCVVLVIGIIIALAAGLVAYKYNKYDGQAQKIFSDVFLGAGIWWVVYGTLLISINKGLGSSFRQMHYSKVQNRLINRIEKLKHSAKQDSSTQAEIKVLSDELENSKIKSARSEQKNNLIYWILILLGLIGVTCSLILAFV</sequence>
<gene>
    <name evidence="2" type="ORF">E1I18_00365</name>
</gene>
<accession>A0A507SVL3</accession>
<keyword evidence="1" id="KW-1133">Transmembrane helix</keyword>
<keyword evidence="1" id="KW-0812">Transmembrane</keyword>
<dbReference type="EMBL" id="SMDN01000001">
    <property type="protein sequence ID" value="TQC54215.1"/>
    <property type="molecule type" value="Genomic_DNA"/>
</dbReference>
<organism evidence="2 3">
    <name type="scientific">Mycoplasmopsis mucosicanis</name>
    <dbReference type="NCBI Taxonomy" id="458208"/>
    <lineage>
        <taxon>Bacteria</taxon>
        <taxon>Bacillati</taxon>
        <taxon>Mycoplasmatota</taxon>
        <taxon>Mycoplasmoidales</taxon>
        <taxon>Metamycoplasmataceae</taxon>
        <taxon>Mycoplasmopsis</taxon>
    </lineage>
</organism>
<name>A0A507SVL3_9BACT</name>
<evidence type="ECO:0000313" key="2">
    <source>
        <dbReference type="EMBL" id="TQC54215.1"/>
    </source>
</evidence>
<dbReference type="AlphaFoldDB" id="A0A507SVL3"/>
<dbReference type="OrthoDB" id="400786at2"/>
<proteinExistence type="predicted"/>
<dbReference type="RefSeq" id="WP_141483627.1">
    <property type="nucleotide sequence ID" value="NZ_SMDN01000001.1"/>
</dbReference>
<keyword evidence="3" id="KW-1185">Reference proteome</keyword>
<evidence type="ECO:0000313" key="3">
    <source>
        <dbReference type="Proteomes" id="UP000320801"/>
    </source>
</evidence>
<protein>
    <recommendedName>
        <fullName evidence="4">DUF3899 domain-containing protein</fullName>
    </recommendedName>
</protein>
<keyword evidence="1" id="KW-0472">Membrane</keyword>
<reference evidence="2 3" key="1">
    <citation type="submission" date="2019-03" db="EMBL/GenBank/DDBJ databases">
        <title>Characterization of a novel Mycoplasma cynos real-time PCR assay.</title>
        <authorList>
            <person name="Tallmadge R.L."/>
            <person name="Mitchell P.K."/>
            <person name="Goodman L."/>
        </authorList>
    </citation>
    <scope>NUCLEOTIDE SEQUENCE [LARGE SCALE GENOMIC DNA]</scope>
    <source>
        <strain evidence="2 3">1642</strain>
    </source>
</reference>
<evidence type="ECO:0000256" key="1">
    <source>
        <dbReference type="SAM" id="Phobius"/>
    </source>
</evidence>